<keyword evidence="14" id="KW-0961">Cell wall biogenesis/degradation</keyword>
<comment type="function">
    <text evidence="14">Catalyzes the dephosphorylation of undecaprenyl diphosphate (UPP). Confers resistance to bacitracin.</text>
</comment>
<dbReference type="GO" id="GO:0005886">
    <property type="term" value="C:plasma membrane"/>
    <property type="evidence" value="ECO:0007669"/>
    <property type="project" value="UniProtKB-SubCell"/>
</dbReference>
<evidence type="ECO:0000256" key="7">
    <source>
        <dbReference type="ARBA" id="ARBA00022801"/>
    </source>
</evidence>
<sequence>MDIIQSAILGLVEGVTEFLPISSTGHLIVASEWLGLPQTDSNKAFEVIIQLSAILAVLTNYKERLHPKHMKLWIKVFISFLPIAAIGFLFKDEVKSLFTITVVPIMFIVGGVIFLWMERYLKGREPTTHSLDEITYRQAIAIGIAQVFALIPGTSRAGSTIVGALLSGVNRTVSAEFSFLLALPVMVAAGGLELISNYQEFSHAQLTTLAVGFVVSYLSAWIVMKLFLAFLNRFTFNAFGIYRIIFGIALLAWIYA</sequence>
<dbReference type="NCBIfam" id="NF001390">
    <property type="entry name" value="PRK00281.1-4"/>
    <property type="match status" value="1"/>
</dbReference>
<reference evidence="15 16" key="1">
    <citation type="submission" date="2017-02" db="EMBL/GenBank/DDBJ databases">
        <authorList>
            <person name="Peterson S.W."/>
        </authorList>
    </citation>
    <scope>NUCLEOTIDE SEQUENCE [LARGE SCALE GENOMIC DNA]</scope>
    <source>
        <strain evidence="15 16">CECT 9027</strain>
    </source>
</reference>
<evidence type="ECO:0000256" key="6">
    <source>
        <dbReference type="ARBA" id="ARBA00022692"/>
    </source>
</evidence>
<dbReference type="PANTHER" id="PTHR30622:SF3">
    <property type="entry name" value="UNDECAPRENYL-DIPHOSPHATASE"/>
    <property type="match status" value="1"/>
</dbReference>
<dbReference type="InterPro" id="IPR003824">
    <property type="entry name" value="UppP"/>
</dbReference>
<evidence type="ECO:0000256" key="14">
    <source>
        <dbReference type="HAMAP-Rule" id="MF_01006"/>
    </source>
</evidence>
<dbReference type="GO" id="GO:0009252">
    <property type="term" value="P:peptidoglycan biosynthetic process"/>
    <property type="evidence" value="ECO:0007669"/>
    <property type="project" value="UniProtKB-KW"/>
</dbReference>
<keyword evidence="16" id="KW-1185">Reference proteome</keyword>
<evidence type="ECO:0000256" key="12">
    <source>
        <dbReference type="ARBA" id="ARBA00032932"/>
    </source>
</evidence>
<evidence type="ECO:0000256" key="1">
    <source>
        <dbReference type="ARBA" id="ARBA00004651"/>
    </source>
</evidence>
<evidence type="ECO:0000256" key="13">
    <source>
        <dbReference type="ARBA" id="ARBA00047594"/>
    </source>
</evidence>
<dbReference type="OrthoDB" id="9808289at2"/>
<keyword evidence="10 14" id="KW-0046">Antibiotic resistance</keyword>
<dbReference type="GO" id="GO:0071555">
    <property type="term" value="P:cell wall organization"/>
    <property type="evidence" value="ECO:0007669"/>
    <property type="project" value="UniProtKB-KW"/>
</dbReference>
<dbReference type="GO" id="GO:0046677">
    <property type="term" value="P:response to antibiotic"/>
    <property type="evidence" value="ECO:0007669"/>
    <property type="project" value="UniProtKB-UniRule"/>
</dbReference>
<feature type="transmembrane region" description="Helical" evidence="14">
    <location>
        <begin position="177"/>
        <end position="195"/>
    </location>
</feature>
<evidence type="ECO:0000313" key="15">
    <source>
        <dbReference type="EMBL" id="SJL85006.1"/>
    </source>
</evidence>
<gene>
    <name evidence="14 15" type="primary">uppP</name>
    <name evidence="15" type="ORF">VPAL9027_03020</name>
</gene>
<feature type="transmembrane region" description="Helical" evidence="14">
    <location>
        <begin position="73"/>
        <end position="90"/>
    </location>
</feature>
<feature type="transmembrane region" description="Helical" evidence="14">
    <location>
        <begin position="234"/>
        <end position="255"/>
    </location>
</feature>
<keyword evidence="6 14" id="KW-0812">Transmembrane</keyword>
<keyword evidence="5 14" id="KW-1003">Cell membrane</keyword>
<dbReference type="STRING" id="1918946.VPAL9027_03020"/>
<dbReference type="PANTHER" id="PTHR30622">
    <property type="entry name" value="UNDECAPRENYL-DIPHOSPHATASE"/>
    <property type="match status" value="1"/>
</dbReference>
<keyword evidence="14" id="KW-0133">Cell shape</keyword>
<dbReference type="GO" id="GO:0008360">
    <property type="term" value="P:regulation of cell shape"/>
    <property type="evidence" value="ECO:0007669"/>
    <property type="project" value="UniProtKB-KW"/>
</dbReference>
<comment type="subcellular location">
    <subcellularLocation>
        <location evidence="1 14">Cell membrane</location>
        <topology evidence="1 14">Multi-pass membrane protein</topology>
    </subcellularLocation>
</comment>
<dbReference type="HAMAP" id="MF_01006">
    <property type="entry name" value="Undec_diphosphatase"/>
    <property type="match status" value="1"/>
</dbReference>
<dbReference type="NCBIfam" id="NF001389">
    <property type="entry name" value="PRK00281.1-2"/>
    <property type="match status" value="1"/>
</dbReference>
<keyword evidence="9 14" id="KW-0472">Membrane</keyword>
<evidence type="ECO:0000256" key="3">
    <source>
        <dbReference type="ARBA" id="ARBA00012374"/>
    </source>
</evidence>
<evidence type="ECO:0000256" key="8">
    <source>
        <dbReference type="ARBA" id="ARBA00022989"/>
    </source>
</evidence>
<protein>
    <recommendedName>
        <fullName evidence="4 14">Undecaprenyl-diphosphatase</fullName>
        <ecNumber evidence="3 14">3.6.1.27</ecNumber>
    </recommendedName>
    <alternativeName>
        <fullName evidence="12 14">Bacitracin resistance protein</fullName>
    </alternativeName>
    <alternativeName>
        <fullName evidence="11 14">Undecaprenyl pyrophosphate phosphatase</fullName>
    </alternativeName>
</protein>
<dbReference type="RefSeq" id="WP_077315399.1">
    <property type="nucleotide sequence ID" value="NZ_AP024887.1"/>
</dbReference>
<dbReference type="AlphaFoldDB" id="A0A1R4B7Y5"/>
<evidence type="ECO:0000256" key="11">
    <source>
        <dbReference type="ARBA" id="ARBA00032707"/>
    </source>
</evidence>
<feature type="transmembrane region" description="Helical" evidence="14">
    <location>
        <begin position="44"/>
        <end position="61"/>
    </location>
</feature>
<dbReference type="EMBL" id="FUFT01000008">
    <property type="protein sequence ID" value="SJL85006.1"/>
    <property type="molecule type" value="Genomic_DNA"/>
</dbReference>
<evidence type="ECO:0000256" key="10">
    <source>
        <dbReference type="ARBA" id="ARBA00023251"/>
    </source>
</evidence>
<dbReference type="EC" id="3.6.1.27" evidence="3 14"/>
<dbReference type="GO" id="GO:0050380">
    <property type="term" value="F:undecaprenyl-diphosphatase activity"/>
    <property type="evidence" value="ECO:0007669"/>
    <property type="project" value="UniProtKB-UniRule"/>
</dbReference>
<comment type="similarity">
    <text evidence="2 14">Belongs to the UppP family.</text>
</comment>
<feature type="transmembrane region" description="Helical" evidence="14">
    <location>
        <begin position="207"/>
        <end position="228"/>
    </location>
</feature>
<comment type="miscellaneous">
    <text evidence="14">Bacitracin is thought to be involved in the inhibition of peptidoglycan synthesis by sequestering undecaprenyl diphosphate, thereby reducing the pool of lipid carrier available.</text>
</comment>
<evidence type="ECO:0000256" key="9">
    <source>
        <dbReference type="ARBA" id="ARBA00023136"/>
    </source>
</evidence>
<keyword evidence="14" id="KW-0573">Peptidoglycan synthesis</keyword>
<evidence type="ECO:0000256" key="4">
    <source>
        <dbReference type="ARBA" id="ARBA00021581"/>
    </source>
</evidence>
<keyword evidence="8 14" id="KW-1133">Transmembrane helix</keyword>
<evidence type="ECO:0000313" key="16">
    <source>
        <dbReference type="Proteomes" id="UP000189475"/>
    </source>
</evidence>
<feature type="transmembrane region" description="Helical" evidence="14">
    <location>
        <begin position="96"/>
        <end position="117"/>
    </location>
</feature>
<proteinExistence type="inferred from homology"/>
<keyword evidence="7 14" id="KW-0378">Hydrolase</keyword>
<dbReference type="Pfam" id="PF02673">
    <property type="entry name" value="BacA"/>
    <property type="match status" value="1"/>
</dbReference>
<dbReference type="NCBIfam" id="TIGR00753">
    <property type="entry name" value="undec_PP_bacA"/>
    <property type="match status" value="1"/>
</dbReference>
<dbReference type="Proteomes" id="UP000189475">
    <property type="component" value="Unassembled WGS sequence"/>
</dbReference>
<comment type="catalytic activity">
    <reaction evidence="13 14">
        <text>di-trans,octa-cis-undecaprenyl diphosphate + H2O = di-trans,octa-cis-undecaprenyl phosphate + phosphate + H(+)</text>
        <dbReference type="Rhea" id="RHEA:28094"/>
        <dbReference type="ChEBI" id="CHEBI:15377"/>
        <dbReference type="ChEBI" id="CHEBI:15378"/>
        <dbReference type="ChEBI" id="CHEBI:43474"/>
        <dbReference type="ChEBI" id="CHEBI:58405"/>
        <dbReference type="ChEBI" id="CHEBI:60392"/>
        <dbReference type="EC" id="3.6.1.27"/>
    </reaction>
</comment>
<evidence type="ECO:0000256" key="5">
    <source>
        <dbReference type="ARBA" id="ARBA00022475"/>
    </source>
</evidence>
<name>A0A1R4B7Y5_9VIBR</name>
<accession>A0A1R4B7Y5</accession>
<organism evidence="15 16">
    <name type="scientific">Vibrio palustris</name>
    <dbReference type="NCBI Taxonomy" id="1918946"/>
    <lineage>
        <taxon>Bacteria</taxon>
        <taxon>Pseudomonadati</taxon>
        <taxon>Pseudomonadota</taxon>
        <taxon>Gammaproteobacteria</taxon>
        <taxon>Vibrionales</taxon>
        <taxon>Vibrionaceae</taxon>
        <taxon>Vibrio</taxon>
    </lineage>
</organism>
<evidence type="ECO:0000256" key="2">
    <source>
        <dbReference type="ARBA" id="ARBA00010621"/>
    </source>
</evidence>